<sequence>MTIDINDLNEVIALLERHHCKKASYHQLGLRLLLSDNTLKSIELQHRGEVDRCFSECLSSWLRKADSVENPTIDALITALRGIGENAVADGIDKERQIQSETSELALATPPSLHISE</sequence>
<reference evidence="2" key="1">
    <citation type="submission" date="2017-05" db="UniProtKB">
        <authorList>
            <consortium name="EnsemblMetazoa"/>
        </authorList>
    </citation>
    <scope>IDENTIFICATION</scope>
</reference>
<dbReference type="EnsemblMetazoa" id="Aqu2.1.10886_001">
    <property type="protein sequence ID" value="Aqu2.1.10886_001"/>
    <property type="gene ID" value="Aqu2.1.10886"/>
</dbReference>
<protein>
    <recommendedName>
        <fullName evidence="1">Death domain-containing protein</fullName>
    </recommendedName>
</protein>
<dbReference type="GO" id="GO:0007165">
    <property type="term" value="P:signal transduction"/>
    <property type="evidence" value="ECO:0007669"/>
    <property type="project" value="InterPro"/>
</dbReference>
<dbReference type="Pfam" id="PF00531">
    <property type="entry name" value="Death"/>
    <property type="match status" value="1"/>
</dbReference>
<dbReference type="InterPro" id="IPR000488">
    <property type="entry name" value="Death_dom"/>
</dbReference>
<dbReference type="InterPro" id="IPR011029">
    <property type="entry name" value="DEATH-like_dom_sf"/>
</dbReference>
<name>A0A1X7T8N8_AMPQE</name>
<organism evidence="2">
    <name type="scientific">Amphimedon queenslandica</name>
    <name type="common">Sponge</name>
    <dbReference type="NCBI Taxonomy" id="400682"/>
    <lineage>
        <taxon>Eukaryota</taxon>
        <taxon>Metazoa</taxon>
        <taxon>Porifera</taxon>
        <taxon>Demospongiae</taxon>
        <taxon>Heteroscleromorpha</taxon>
        <taxon>Haplosclerida</taxon>
        <taxon>Niphatidae</taxon>
        <taxon>Amphimedon</taxon>
    </lineage>
</organism>
<dbReference type="SUPFAM" id="SSF47986">
    <property type="entry name" value="DEATH domain"/>
    <property type="match status" value="1"/>
</dbReference>
<dbReference type="Gene3D" id="1.10.533.10">
    <property type="entry name" value="Death Domain, Fas"/>
    <property type="match status" value="1"/>
</dbReference>
<dbReference type="InParanoid" id="A0A1X7T8N8"/>
<proteinExistence type="predicted"/>
<evidence type="ECO:0000259" key="1">
    <source>
        <dbReference type="PROSITE" id="PS50017"/>
    </source>
</evidence>
<dbReference type="PROSITE" id="PS50017">
    <property type="entry name" value="DEATH_DOMAIN"/>
    <property type="match status" value="1"/>
</dbReference>
<dbReference type="CDD" id="cd01670">
    <property type="entry name" value="Death"/>
    <property type="match status" value="1"/>
</dbReference>
<accession>A0A1X7T8N8</accession>
<feature type="domain" description="Death" evidence="1">
    <location>
        <begin position="23"/>
        <end position="96"/>
    </location>
</feature>
<dbReference type="AlphaFoldDB" id="A0A1X7T8N8"/>
<dbReference type="OrthoDB" id="676979at2759"/>
<evidence type="ECO:0000313" key="2">
    <source>
        <dbReference type="EnsemblMetazoa" id="Aqu2.1.10886_001"/>
    </source>
</evidence>